<evidence type="ECO:0000313" key="2">
    <source>
        <dbReference type="Proteomes" id="UP000828941"/>
    </source>
</evidence>
<accession>A0ACB9P8V1</accession>
<sequence length="312" mass="34937">MREMVEKGIDHDTINYTILIDGFSKIGDVEKAIGFLARMFKEGKRPNTVTYTAIMSAYCKKGKLEEALAIFQSVKDMGNEPSIVTYNTVINGLCEFGRTSEADDFSKYAATDMITYSTLLHGYMKEENIPGILQTKRRLEEARISMDIIMFNVLIKALFMVGAYEDVYALYKAMPEMDLVADSVTYCTMIDGYCKVCRIDEALGIFDDLRKASISSSACYNSIVNGLSRRTLQFLRKAWDSSSTFNFPVSIFKVLLKEGRALDVYKLAMEAQHTLPVMGVVDYSIVIAGLCKGGYVNKALDLVPKLERRGSP</sequence>
<reference evidence="1 2" key="1">
    <citation type="journal article" date="2022" name="DNA Res.">
        <title>Chromosomal-level genome assembly of the orchid tree Bauhinia variegata (Leguminosae; Cercidoideae) supports the allotetraploid origin hypothesis of Bauhinia.</title>
        <authorList>
            <person name="Zhong Y."/>
            <person name="Chen Y."/>
            <person name="Zheng D."/>
            <person name="Pang J."/>
            <person name="Liu Y."/>
            <person name="Luo S."/>
            <person name="Meng S."/>
            <person name="Qian L."/>
            <person name="Wei D."/>
            <person name="Dai S."/>
            <person name="Zhou R."/>
        </authorList>
    </citation>
    <scope>NUCLEOTIDE SEQUENCE [LARGE SCALE GENOMIC DNA]</scope>
    <source>
        <strain evidence="1">BV-YZ2020</strain>
    </source>
</reference>
<name>A0ACB9P8V1_BAUVA</name>
<comment type="caution">
    <text evidence="1">The sequence shown here is derived from an EMBL/GenBank/DDBJ whole genome shotgun (WGS) entry which is preliminary data.</text>
</comment>
<dbReference type="EMBL" id="CM039430">
    <property type="protein sequence ID" value="KAI4344447.1"/>
    <property type="molecule type" value="Genomic_DNA"/>
</dbReference>
<gene>
    <name evidence="1" type="ORF">L6164_011675</name>
</gene>
<protein>
    <submittedName>
        <fullName evidence="1">Uncharacterized protein</fullName>
    </submittedName>
</protein>
<organism evidence="1 2">
    <name type="scientific">Bauhinia variegata</name>
    <name type="common">Purple orchid tree</name>
    <name type="synonym">Phanera variegata</name>
    <dbReference type="NCBI Taxonomy" id="167791"/>
    <lineage>
        <taxon>Eukaryota</taxon>
        <taxon>Viridiplantae</taxon>
        <taxon>Streptophyta</taxon>
        <taxon>Embryophyta</taxon>
        <taxon>Tracheophyta</taxon>
        <taxon>Spermatophyta</taxon>
        <taxon>Magnoliopsida</taxon>
        <taxon>eudicotyledons</taxon>
        <taxon>Gunneridae</taxon>
        <taxon>Pentapetalae</taxon>
        <taxon>rosids</taxon>
        <taxon>fabids</taxon>
        <taxon>Fabales</taxon>
        <taxon>Fabaceae</taxon>
        <taxon>Cercidoideae</taxon>
        <taxon>Cercideae</taxon>
        <taxon>Bauhiniinae</taxon>
        <taxon>Bauhinia</taxon>
    </lineage>
</organism>
<keyword evidence="2" id="KW-1185">Reference proteome</keyword>
<evidence type="ECO:0000313" key="1">
    <source>
        <dbReference type="EMBL" id="KAI4344447.1"/>
    </source>
</evidence>
<dbReference type="Proteomes" id="UP000828941">
    <property type="component" value="Chromosome 5"/>
</dbReference>
<proteinExistence type="predicted"/>